<dbReference type="EMBL" id="JAIQCV010000010">
    <property type="protein sequence ID" value="KAH1055819.1"/>
    <property type="molecule type" value="Genomic_DNA"/>
</dbReference>
<name>A0A9D3USY4_9ROSI</name>
<dbReference type="PANTHER" id="PTHR47592">
    <property type="entry name" value="PBF68 PROTEIN"/>
    <property type="match status" value="1"/>
</dbReference>
<evidence type="ECO:0000313" key="2">
    <source>
        <dbReference type="Proteomes" id="UP000828251"/>
    </source>
</evidence>
<reference evidence="1 2" key="1">
    <citation type="journal article" date="2021" name="Plant Biotechnol. J.">
        <title>Multi-omics assisted identification of the key and species-specific regulatory components of drought-tolerant mechanisms in Gossypium stocksii.</title>
        <authorList>
            <person name="Yu D."/>
            <person name="Ke L."/>
            <person name="Zhang D."/>
            <person name="Wu Y."/>
            <person name="Sun Y."/>
            <person name="Mei J."/>
            <person name="Sun J."/>
            <person name="Sun Y."/>
        </authorList>
    </citation>
    <scope>NUCLEOTIDE SEQUENCE [LARGE SCALE GENOMIC DNA]</scope>
    <source>
        <strain evidence="2">cv. E1</strain>
        <tissue evidence="1">Leaf</tissue>
    </source>
</reference>
<protein>
    <submittedName>
        <fullName evidence="1">Uncharacterized protein</fullName>
    </submittedName>
</protein>
<dbReference type="OrthoDB" id="1300022at2759"/>
<dbReference type="PANTHER" id="PTHR47592:SF27">
    <property type="entry name" value="OS08G0421700 PROTEIN"/>
    <property type="match status" value="1"/>
</dbReference>
<accession>A0A9D3USY4</accession>
<sequence length="221" mass="25827">MTLLLLKRGRYIVFTTVEAWKHFNFLCRNYILNGFSDALYEVYSIKKTSKEFQWTINTNLKMLELKSFLVAKFLNFVTIDSQLVVNQVQELQLIIHGILAKGMLISESFQVVAIIEKLSIAWNDFKNYLKHRRKEMSMEDLIVRLRVEEDKRGMEKWLNKVANENGARANVVEVKKDFNKGNNLRMGLNWDQKVAFPRSKNFKENTSIATRWGTSHLTVGS</sequence>
<organism evidence="1 2">
    <name type="scientific">Gossypium stocksii</name>
    <dbReference type="NCBI Taxonomy" id="47602"/>
    <lineage>
        <taxon>Eukaryota</taxon>
        <taxon>Viridiplantae</taxon>
        <taxon>Streptophyta</taxon>
        <taxon>Embryophyta</taxon>
        <taxon>Tracheophyta</taxon>
        <taxon>Spermatophyta</taxon>
        <taxon>Magnoliopsida</taxon>
        <taxon>eudicotyledons</taxon>
        <taxon>Gunneridae</taxon>
        <taxon>Pentapetalae</taxon>
        <taxon>rosids</taxon>
        <taxon>malvids</taxon>
        <taxon>Malvales</taxon>
        <taxon>Malvaceae</taxon>
        <taxon>Malvoideae</taxon>
        <taxon>Gossypium</taxon>
    </lineage>
</organism>
<comment type="caution">
    <text evidence="1">The sequence shown here is derived from an EMBL/GenBank/DDBJ whole genome shotgun (WGS) entry which is preliminary data.</text>
</comment>
<keyword evidence="2" id="KW-1185">Reference proteome</keyword>
<evidence type="ECO:0000313" key="1">
    <source>
        <dbReference type="EMBL" id="KAH1055819.1"/>
    </source>
</evidence>
<proteinExistence type="predicted"/>
<dbReference type="Pfam" id="PF14223">
    <property type="entry name" value="Retrotran_gag_2"/>
    <property type="match status" value="1"/>
</dbReference>
<dbReference type="AlphaFoldDB" id="A0A9D3USY4"/>
<gene>
    <name evidence="1" type="ORF">J1N35_033884</name>
</gene>
<dbReference type="Proteomes" id="UP000828251">
    <property type="component" value="Unassembled WGS sequence"/>
</dbReference>